<dbReference type="Proteomes" id="UP000638836">
    <property type="component" value="Unassembled WGS sequence"/>
</dbReference>
<reference evidence="2 3" key="1">
    <citation type="journal article" date="2020" name="Microorganisms">
        <title>New Insight into Antimicrobial Compounds from Food and Marine-Sourced Carnobacterium Species through Phenotype and Genome Analyses.</title>
        <authorList>
            <person name="Begrem S."/>
            <person name="Ivaniuk F."/>
            <person name="Gigout-Chevalier F."/>
            <person name="Kolypczuk L."/>
            <person name="Bonnetot S."/>
            <person name="Leroi F."/>
            <person name="Grovel O."/>
            <person name="Delbarre-Ladrat C."/>
            <person name="Passerini D."/>
        </authorList>
    </citation>
    <scope>NUCLEOTIDE SEQUENCE [LARGE SCALE GENOMIC DNA]</scope>
    <source>
        <strain evidence="2 3">MIP2551</strain>
    </source>
</reference>
<dbReference type="EMBL" id="WNJQ01000001">
    <property type="protein sequence ID" value="MBC9824515.1"/>
    <property type="molecule type" value="Genomic_DNA"/>
</dbReference>
<dbReference type="Pfam" id="PF08378">
    <property type="entry name" value="NERD"/>
    <property type="match status" value="1"/>
</dbReference>
<feature type="domain" description="NERD" evidence="1">
    <location>
        <begin position="44"/>
        <end position="154"/>
    </location>
</feature>
<comment type="caution">
    <text evidence="2">The sequence shown here is derived from an EMBL/GenBank/DDBJ whole genome shotgun (WGS) entry which is preliminary data.</text>
</comment>
<name>A0ABR7TAI7_9LACT</name>
<proteinExistence type="predicted"/>
<accession>A0ABR7TAI7</accession>
<protein>
    <submittedName>
        <fullName evidence="2">NERD domain-containing protein</fullName>
    </submittedName>
</protein>
<organism evidence="2 3">
    <name type="scientific">Carnobacterium inhibens</name>
    <dbReference type="NCBI Taxonomy" id="147709"/>
    <lineage>
        <taxon>Bacteria</taxon>
        <taxon>Bacillati</taxon>
        <taxon>Bacillota</taxon>
        <taxon>Bacilli</taxon>
        <taxon>Lactobacillales</taxon>
        <taxon>Carnobacteriaceae</taxon>
        <taxon>Carnobacterium</taxon>
    </lineage>
</organism>
<evidence type="ECO:0000313" key="3">
    <source>
        <dbReference type="Proteomes" id="UP000638836"/>
    </source>
</evidence>
<dbReference type="PROSITE" id="PS50965">
    <property type="entry name" value="NERD"/>
    <property type="match status" value="1"/>
</dbReference>
<keyword evidence="3" id="KW-1185">Reference proteome</keyword>
<dbReference type="InterPro" id="IPR011528">
    <property type="entry name" value="NERD"/>
</dbReference>
<gene>
    <name evidence="2" type="ORF">GLO26_01550</name>
</gene>
<evidence type="ECO:0000259" key="1">
    <source>
        <dbReference type="PROSITE" id="PS50965"/>
    </source>
</evidence>
<evidence type="ECO:0000313" key="2">
    <source>
        <dbReference type="EMBL" id="MBC9824515.1"/>
    </source>
</evidence>
<sequence>MKEHTKIMILKERTKSVTYRVLESLNYRMRLTAEEKTNYENQVKGFAGEIQFDSYMAQAKISGLVLNDLILSHRDTSFQIDSLLITNDSVYLYEVKNYAGSYFYKEESLFTESGYQILNPLRQIDRSVTYLQNVMLRIGYTLPIHPVIIFINPDFILYSFLPNKLFLFSNQLPKHFNALSNQKKLIKNEHLELANKLKKLHNENYRPDNLPTYHFDQLKKGIICPICFSTSHIDTRQNYVCSICGHKEIITSVIERSIIEFKDLFPDKPIMTNLIYQWCGEVYSKERIRMILKKNYQNHLSGQKTYYSDKQLS</sequence>